<name>A0ACB9YP27_9PEZI</name>
<gene>
    <name evidence="1" type="ORF">F4820DRAFT_461172</name>
</gene>
<dbReference type="Proteomes" id="UP001497700">
    <property type="component" value="Unassembled WGS sequence"/>
</dbReference>
<keyword evidence="1" id="KW-0378">Hydrolase</keyword>
<dbReference type="EMBL" id="MU393561">
    <property type="protein sequence ID" value="KAI4861141.1"/>
    <property type="molecule type" value="Genomic_DNA"/>
</dbReference>
<protein>
    <submittedName>
        <fullName evidence="1">Glycoside hydrolase</fullName>
    </submittedName>
</protein>
<reference evidence="1 2" key="1">
    <citation type="journal article" date="2022" name="New Phytol.">
        <title>Ecological generalism drives hyperdiversity of secondary metabolite gene clusters in xylarialean endophytes.</title>
        <authorList>
            <person name="Franco M.E.E."/>
            <person name="Wisecaver J.H."/>
            <person name="Arnold A.E."/>
            <person name="Ju Y.M."/>
            <person name="Slot J.C."/>
            <person name="Ahrendt S."/>
            <person name="Moore L.P."/>
            <person name="Eastman K.E."/>
            <person name="Scott K."/>
            <person name="Konkel Z."/>
            <person name="Mondo S.J."/>
            <person name="Kuo A."/>
            <person name="Hayes R.D."/>
            <person name="Haridas S."/>
            <person name="Andreopoulos B."/>
            <person name="Riley R."/>
            <person name="LaButti K."/>
            <person name="Pangilinan J."/>
            <person name="Lipzen A."/>
            <person name="Amirebrahimi M."/>
            <person name="Yan J."/>
            <person name="Adam C."/>
            <person name="Keymanesh K."/>
            <person name="Ng V."/>
            <person name="Louie K."/>
            <person name="Northen T."/>
            <person name="Drula E."/>
            <person name="Henrissat B."/>
            <person name="Hsieh H.M."/>
            <person name="Youens-Clark K."/>
            <person name="Lutzoni F."/>
            <person name="Miadlikowska J."/>
            <person name="Eastwood D.C."/>
            <person name="Hamelin R.C."/>
            <person name="Grigoriev I.V."/>
            <person name="U'Ren J.M."/>
        </authorList>
    </citation>
    <scope>NUCLEOTIDE SEQUENCE [LARGE SCALE GENOMIC DNA]</scope>
    <source>
        <strain evidence="1 2">CBS 119005</strain>
    </source>
</reference>
<accession>A0ACB9YP27</accession>
<sequence length="362" mass="38593">MRLSNIGVVACPFDQILFALPTEELTPRANSPSWAGTNNYFPMGLSESVVRLWVDGQSAGSCQKGSTTAKTIPVLESSLRNYDDTVLDAIDAVLVKLAAKSIKAIISPHYAANQFKSGSSDPYWNAYGSGYFYESQDAFDDYDARLSHVLSYEGKISGRVWKNWSAAIAAFDLQNEPMSTETEECAGAAGASWVCGRARHMRGVLGADNPIKIASGGLGGDVSKGCTFMPAAVNCPELDVIAIHRYAGTEAANPNEWSAAAAGYVARAGGKLVYVEEWGVRQYGGGAAEAGVEYPAQADDMSEAGLPALYWQIVPPRTCGYDPAQDPDDSFSIFTDSGVDIAGPMKRASSTIGLQDWTGVIY</sequence>
<evidence type="ECO:0000313" key="1">
    <source>
        <dbReference type="EMBL" id="KAI4861141.1"/>
    </source>
</evidence>
<organism evidence="1 2">
    <name type="scientific">Hypoxylon rubiginosum</name>
    <dbReference type="NCBI Taxonomy" id="110542"/>
    <lineage>
        <taxon>Eukaryota</taxon>
        <taxon>Fungi</taxon>
        <taxon>Dikarya</taxon>
        <taxon>Ascomycota</taxon>
        <taxon>Pezizomycotina</taxon>
        <taxon>Sordariomycetes</taxon>
        <taxon>Xylariomycetidae</taxon>
        <taxon>Xylariales</taxon>
        <taxon>Hypoxylaceae</taxon>
        <taxon>Hypoxylon</taxon>
    </lineage>
</organism>
<keyword evidence="2" id="KW-1185">Reference proteome</keyword>
<comment type="caution">
    <text evidence="1">The sequence shown here is derived from an EMBL/GenBank/DDBJ whole genome shotgun (WGS) entry which is preliminary data.</text>
</comment>
<proteinExistence type="predicted"/>
<evidence type="ECO:0000313" key="2">
    <source>
        <dbReference type="Proteomes" id="UP001497700"/>
    </source>
</evidence>